<name>A0A6J4U943_9BACT</name>
<feature type="non-terminal residue" evidence="2">
    <location>
        <position position="1"/>
    </location>
</feature>
<sequence>AAGTDGERAGVGRGPGAAGRRGGGSGSAERRGGLGAGAGGRATPRPANLERGGGDPVERDGAGDCPRRRRADPDRGL</sequence>
<gene>
    <name evidence="2" type="ORF">AVDCRST_MAG73-2194</name>
</gene>
<evidence type="ECO:0000256" key="1">
    <source>
        <dbReference type="SAM" id="MobiDB-lite"/>
    </source>
</evidence>
<dbReference type="EMBL" id="CADCWE010000138">
    <property type="protein sequence ID" value="CAA9543683.1"/>
    <property type="molecule type" value="Genomic_DNA"/>
</dbReference>
<dbReference type="AlphaFoldDB" id="A0A6J4U943"/>
<proteinExistence type="predicted"/>
<protein>
    <submittedName>
        <fullName evidence="2">Uncharacterized protein</fullName>
    </submittedName>
</protein>
<feature type="compositionally biased region" description="Gly residues" evidence="1">
    <location>
        <begin position="11"/>
        <end position="26"/>
    </location>
</feature>
<feature type="compositionally biased region" description="Basic and acidic residues" evidence="1">
    <location>
        <begin position="52"/>
        <end position="77"/>
    </location>
</feature>
<organism evidence="2">
    <name type="scientific">uncultured Thermomicrobiales bacterium</name>
    <dbReference type="NCBI Taxonomy" id="1645740"/>
    <lineage>
        <taxon>Bacteria</taxon>
        <taxon>Pseudomonadati</taxon>
        <taxon>Thermomicrobiota</taxon>
        <taxon>Thermomicrobia</taxon>
        <taxon>Thermomicrobiales</taxon>
        <taxon>environmental samples</taxon>
    </lineage>
</organism>
<feature type="region of interest" description="Disordered" evidence="1">
    <location>
        <begin position="1"/>
        <end position="77"/>
    </location>
</feature>
<evidence type="ECO:0000313" key="2">
    <source>
        <dbReference type="EMBL" id="CAA9543683.1"/>
    </source>
</evidence>
<feature type="non-terminal residue" evidence="2">
    <location>
        <position position="77"/>
    </location>
</feature>
<accession>A0A6J4U943</accession>
<feature type="compositionally biased region" description="Basic and acidic residues" evidence="1">
    <location>
        <begin position="1"/>
        <end position="10"/>
    </location>
</feature>
<reference evidence="2" key="1">
    <citation type="submission" date="2020-02" db="EMBL/GenBank/DDBJ databases">
        <authorList>
            <person name="Meier V. D."/>
        </authorList>
    </citation>
    <scope>NUCLEOTIDE SEQUENCE</scope>
    <source>
        <strain evidence="2">AVDCRST_MAG73</strain>
    </source>
</reference>